<dbReference type="Proteomes" id="UP001273166">
    <property type="component" value="Unassembled WGS sequence"/>
</dbReference>
<protein>
    <submittedName>
        <fullName evidence="2">Uncharacterized protein</fullName>
    </submittedName>
</protein>
<evidence type="ECO:0000313" key="2">
    <source>
        <dbReference type="EMBL" id="KAK3308788.1"/>
    </source>
</evidence>
<evidence type="ECO:0000313" key="3">
    <source>
        <dbReference type="Proteomes" id="UP001273166"/>
    </source>
</evidence>
<reference evidence="2" key="2">
    <citation type="submission" date="2023-06" db="EMBL/GenBank/DDBJ databases">
        <authorList>
            <consortium name="Lawrence Berkeley National Laboratory"/>
            <person name="Mondo S.J."/>
            <person name="Hensen N."/>
            <person name="Bonometti L."/>
            <person name="Westerberg I."/>
            <person name="Brannstrom I.O."/>
            <person name="Guillou S."/>
            <person name="Cros-Aarteil S."/>
            <person name="Calhoun S."/>
            <person name="Haridas S."/>
            <person name="Kuo A."/>
            <person name="Pangilinan J."/>
            <person name="Riley R."/>
            <person name="Labutti K."/>
            <person name="Andreopoulos B."/>
            <person name="Lipzen A."/>
            <person name="Chen C."/>
            <person name="Yanf M."/>
            <person name="Daum C."/>
            <person name="Ng V."/>
            <person name="Clum A."/>
            <person name="Steindorff A."/>
            <person name="Ohm R."/>
            <person name="Martin F."/>
            <person name="Silar P."/>
            <person name="Natvig D."/>
            <person name="Lalanne C."/>
            <person name="Gautier V."/>
            <person name="Ament-Velasquez S.L."/>
            <person name="Kruys A."/>
            <person name="Hutchinson M.I."/>
            <person name="Powell A.J."/>
            <person name="Barry K."/>
            <person name="Miller A.N."/>
            <person name="Grigoriev I.V."/>
            <person name="Debuchy R."/>
            <person name="Gladieux P."/>
            <person name="Thoren M.H."/>
            <person name="Johannesson H."/>
        </authorList>
    </citation>
    <scope>NUCLEOTIDE SEQUENCE</scope>
    <source>
        <strain evidence="2">CBS 333.67</strain>
    </source>
</reference>
<dbReference type="RefSeq" id="XP_062724568.1">
    <property type="nucleotide sequence ID" value="XM_062861596.1"/>
</dbReference>
<keyword evidence="3" id="KW-1185">Reference proteome</keyword>
<comment type="caution">
    <text evidence="2">The sequence shown here is derived from an EMBL/GenBank/DDBJ whole genome shotgun (WGS) entry which is preliminary data.</text>
</comment>
<proteinExistence type="predicted"/>
<evidence type="ECO:0000256" key="1">
    <source>
        <dbReference type="SAM" id="MobiDB-lite"/>
    </source>
</evidence>
<dbReference type="GeneID" id="87880425"/>
<dbReference type="EMBL" id="JAUDZG010000002">
    <property type="protein sequence ID" value="KAK3308788.1"/>
    <property type="molecule type" value="Genomic_DNA"/>
</dbReference>
<sequence>MHTTLSLGCPSLSQLFVHAASLLPPHCHTAQQPQHTAHQWRALSSNHACMRWRCNAVVSPVILRGRAVVAPSQIVPMPEEEVLGSYKGTGRGSNAAETKHEDKLRESTSPFDRIMRRWPTYWGESANRNKVQAVCCNFPDDPVLISATSGSDLTIDFNQTRFCAWLSEDKIEACPLPDHRIRTLAADCECRGIESDADARWMFRLYRYLTQMPNAIAMRCPDSRSDRWPGCMGMMSYLGHSNLIRLVNRGRHNIGWKSRPHLSAPGFCDVQLFTHLQPMPLRRPLPTTDPYC</sequence>
<organism evidence="2 3">
    <name type="scientific">Chaetomium strumarium</name>
    <dbReference type="NCBI Taxonomy" id="1170767"/>
    <lineage>
        <taxon>Eukaryota</taxon>
        <taxon>Fungi</taxon>
        <taxon>Dikarya</taxon>
        <taxon>Ascomycota</taxon>
        <taxon>Pezizomycotina</taxon>
        <taxon>Sordariomycetes</taxon>
        <taxon>Sordariomycetidae</taxon>
        <taxon>Sordariales</taxon>
        <taxon>Chaetomiaceae</taxon>
        <taxon>Chaetomium</taxon>
    </lineage>
</organism>
<name>A0AAJ0GZ20_9PEZI</name>
<feature type="region of interest" description="Disordered" evidence="1">
    <location>
        <begin position="85"/>
        <end position="106"/>
    </location>
</feature>
<reference evidence="2" key="1">
    <citation type="journal article" date="2023" name="Mol. Phylogenet. Evol.">
        <title>Genome-scale phylogeny and comparative genomics of the fungal order Sordariales.</title>
        <authorList>
            <person name="Hensen N."/>
            <person name="Bonometti L."/>
            <person name="Westerberg I."/>
            <person name="Brannstrom I.O."/>
            <person name="Guillou S."/>
            <person name="Cros-Aarteil S."/>
            <person name="Calhoun S."/>
            <person name="Haridas S."/>
            <person name="Kuo A."/>
            <person name="Mondo S."/>
            <person name="Pangilinan J."/>
            <person name="Riley R."/>
            <person name="LaButti K."/>
            <person name="Andreopoulos B."/>
            <person name="Lipzen A."/>
            <person name="Chen C."/>
            <person name="Yan M."/>
            <person name="Daum C."/>
            <person name="Ng V."/>
            <person name="Clum A."/>
            <person name="Steindorff A."/>
            <person name="Ohm R.A."/>
            <person name="Martin F."/>
            <person name="Silar P."/>
            <person name="Natvig D.O."/>
            <person name="Lalanne C."/>
            <person name="Gautier V."/>
            <person name="Ament-Velasquez S.L."/>
            <person name="Kruys A."/>
            <person name="Hutchinson M.I."/>
            <person name="Powell A.J."/>
            <person name="Barry K."/>
            <person name="Miller A.N."/>
            <person name="Grigoriev I.V."/>
            <person name="Debuchy R."/>
            <person name="Gladieux P."/>
            <person name="Hiltunen Thoren M."/>
            <person name="Johannesson H."/>
        </authorList>
    </citation>
    <scope>NUCLEOTIDE SEQUENCE</scope>
    <source>
        <strain evidence="2">CBS 333.67</strain>
    </source>
</reference>
<accession>A0AAJ0GZ20</accession>
<gene>
    <name evidence="2" type="ORF">B0T15DRAFT_118551</name>
</gene>
<feature type="compositionally biased region" description="Basic and acidic residues" evidence="1">
    <location>
        <begin position="97"/>
        <end position="106"/>
    </location>
</feature>
<dbReference type="AlphaFoldDB" id="A0AAJ0GZ20"/>